<keyword evidence="2" id="KW-1185">Reference proteome</keyword>
<dbReference type="EMBL" id="JAAKZW010000011">
    <property type="protein sequence ID" value="NGO75209.1"/>
    <property type="molecule type" value="Genomic_DNA"/>
</dbReference>
<dbReference type="RefSeq" id="WP_165330728.1">
    <property type="nucleotide sequence ID" value="NZ_JAAKZW010000011.1"/>
</dbReference>
<sequence length="295" mass="32801">MLWDAAHARLAEGGTRLTLTRVHRETGVPIATLSDWRRGNHAPRETDDLLKVVRLLTQWAQLPPPDERDWMRLVDQARGLGTGRPRGDGASSWAPSSVGLGDGLMAGFTQPLVELDAVCLTGQALSLAMGRPVLEIHAGKVQPARIDVRVMMPSSEIQLAYPLLVEGPADGQSRLHEDWLGRRNSHARALRSALLSLRASHGIDAKVSFRTLPFTPMAELYLINSIQALFGYCTLVRRGMELDHEYIELYDAAPELGMQRRFGTQREGDGEIGFVEQSHLWFNSVWETIAGEMMF</sequence>
<gene>
    <name evidence="1" type="ORF">G6045_05855</name>
</gene>
<comment type="caution">
    <text evidence="1">The sequence shown here is derived from an EMBL/GenBank/DDBJ whole genome shotgun (WGS) entry which is preliminary data.</text>
</comment>
<dbReference type="AlphaFoldDB" id="A0A6G4XCD7"/>
<reference evidence="1 2" key="1">
    <citation type="submission" date="2020-02" db="EMBL/GenBank/DDBJ databases">
        <title>Whole-genome analyses of novel actinobacteria.</title>
        <authorList>
            <person name="Sahin N."/>
            <person name="Tokatli A."/>
        </authorList>
    </citation>
    <scope>NUCLEOTIDE SEQUENCE [LARGE SCALE GENOMIC DNA]</scope>
    <source>
        <strain evidence="1 2">YC504</strain>
    </source>
</reference>
<evidence type="ECO:0000313" key="2">
    <source>
        <dbReference type="Proteomes" id="UP000481109"/>
    </source>
</evidence>
<name>A0A6G4XCD7_9ACTN</name>
<proteinExistence type="predicted"/>
<organism evidence="1 2">
    <name type="scientific">Streptomyces mesophilus</name>
    <dbReference type="NCBI Taxonomy" id="1775132"/>
    <lineage>
        <taxon>Bacteria</taxon>
        <taxon>Bacillati</taxon>
        <taxon>Actinomycetota</taxon>
        <taxon>Actinomycetes</taxon>
        <taxon>Kitasatosporales</taxon>
        <taxon>Streptomycetaceae</taxon>
        <taxon>Streptomyces</taxon>
    </lineage>
</organism>
<dbReference type="Proteomes" id="UP000481109">
    <property type="component" value="Unassembled WGS sequence"/>
</dbReference>
<accession>A0A6G4XCD7</accession>
<evidence type="ECO:0000313" key="1">
    <source>
        <dbReference type="EMBL" id="NGO75209.1"/>
    </source>
</evidence>
<protein>
    <submittedName>
        <fullName evidence="1">GntR family transcriptional regulator</fullName>
    </submittedName>
</protein>